<name>A0A2U1PH91_ARTAN</name>
<feature type="region of interest" description="Disordered" evidence="2">
    <location>
        <begin position="340"/>
        <end position="361"/>
    </location>
</feature>
<feature type="coiled-coil region" evidence="1">
    <location>
        <begin position="1681"/>
        <end position="1715"/>
    </location>
</feature>
<evidence type="ECO:0000256" key="1">
    <source>
        <dbReference type="SAM" id="Coils"/>
    </source>
</evidence>
<dbReference type="PANTHER" id="PTHR33566:SF1">
    <property type="entry name" value="EN_SPM-LIKE TRANSPOSON-RELATED"/>
    <property type="match status" value="1"/>
</dbReference>
<keyword evidence="3" id="KW-0808">Transferase</keyword>
<keyword evidence="3" id="KW-0547">Nucleotide-binding</keyword>
<evidence type="ECO:0000313" key="4">
    <source>
        <dbReference type="Proteomes" id="UP000245207"/>
    </source>
</evidence>
<dbReference type="GO" id="GO:0005524">
    <property type="term" value="F:ATP binding"/>
    <property type="evidence" value="ECO:0007669"/>
    <property type="project" value="UniProtKB-KW"/>
</dbReference>
<reference evidence="3 4" key="1">
    <citation type="journal article" date="2018" name="Mol. Plant">
        <title>The genome of Artemisia annua provides insight into the evolution of Asteraceae family and artemisinin biosynthesis.</title>
        <authorList>
            <person name="Shen Q."/>
            <person name="Zhang L."/>
            <person name="Liao Z."/>
            <person name="Wang S."/>
            <person name="Yan T."/>
            <person name="Shi P."/>
            <person name="Liu M."/>
            <person name="Fu X."/>
            <person name="Pan Q."/>
            <person name="Wang Y."/>
            <person name="Lv Z."/>
            <person name="Lu X."/>
            <person name="Zhang F."/>
            <person name="Jiang W."/>
            <person name="Ma Y."/>
            <person name="Chen M."/>
            <person name="Hao X."/>
            <person name="Li L."/>
            <person name="Tang Y."/>
            <person name="Lv G."/>
            <person name="Zhou Y."/>
            <person name="Sun X."/>
            <person name="Brodelius P.E."/>
            <person name="Rose J.K.C."/>
            <person name="Tang K."/>
        </authorList>
    </citation>
    <scope>NUCLEOTIDE SEQUENCE [LARGE SCALE GENOMIC DNA]</scope>
    <source>
        <strain evidence="4">cv. Huhao1</strain>
        <tissue evidence="3">Leaf</tissue>
    </source>
</reference>
<feature type="region of interest" description="Disordered" evidence="2">
    <location>
        <begin position="293"/>
        <end position="314"/>
    </location>
</feature>
<comment type="caution">
    <text evidence="3">The sequence shown here is derived from an EMBL/GenBank/DDBJ whole genome shotgun (WGS) entry which is preliminary data.</text>
</comment>
<feature type="coiled-coil region" evidence="1">
    <location>
        <begin position="1350"/>
        <end position="1384"/>
    </location>
</feature>
<dbReference type="PANTHER" id="PTHR33566">
    <property type="entry name" value="EN/SPM-LIKE TRANSPOSON-RELATED"/>
    <property type="match status" value="1"/>
</dbReference>
<sequence>MSKKGVSSKRRVNWDGEGVCFVDDYDNELKNRIKLSKLKLNRVYNLRLDDGSKPADIYENMWDLTPDTELLMELPEEYTFETALADLIDNSLQAVWSNDQNDRRLIRGKMGASLHRASKTQAIGGKPPYLKPAFGMFGYGGFIASMHLGRHTEVSSKTKLSKKVYMLRLQRDALVRGSGSKQTWRTSGSVRDPSGDELELSPGGSFTKVDIYEPKMRNIDIRRLKCKLMDIYFPYIQCDDLSKGKTIMPIEFQVNGDDLAEIPGGEVATTNLNSCNGEEFVLQLHFVLNHDNATTTSSPGSRSSNEANARLRHTEVSSKTKLSKKVYMLRLQRDALVRGSGSKQTWRTSGSVRDPSGDELELSPGGSFTKVDIYEPKMRNIDIRRLKCKLMDIYFPYIQCDDLSKGKTIMPIEFQVNGDDLAEIPGGEVATTNLNSCNGEEFVLQLHFVLNHDNATTTSSPGSRSSNEANARLRCVYLPIKEGKETIETILETLKEDGLDYKEEVGSFSHVSCRRLGRLLPDARWTDFAHQNPYTTALRNLGGKSPLEKETGVRVDIRRDGKSLTPVLLDKQYQQWLLDMHDQYDEEAEADCGTDDPVLIINHMHKKELHISSNVVRGKETIETILETLKEDGLDYKEEVGSFSHVSCRRLGRLLPDARWTDFAHQNPYTTALRNLGGKSPLEKETGVRVDIRRDGKSLTPVLLDKQYQQWLLDMHDQYDEEAEADCGTDDPVLIINHMHKKELHISSNVVRVHKSVRRKGKSWISGQRIKILKGACAGFHKNNVYATLEYILLEGLQGDAGGDAWIICRTIDVLEENGSVLDSVDGSPNFDLRKSVSIPMNVIDSGKCLAVDDSEWLDQLDKQNQKVPSSIEMLTSAQCRELGIEVSLPEGLEFHACNLSPCEVVAVVRPANYKSRKPTEHLEQKYVMKDNFQMSLSITYSKSKKSQDENIYSGRVTPSSKRNLNGLYVFQPKCKSHPLFRRAGVYTFTFFIKDSSCEKCVVKVRVKASSEVHKWALTKKISYHTLRQDTYQILTCIFMVGCPCEPISVSMFDKFDNQLPFSKEPKLVIKIKDGVQVKRWNPATSLDRSALIIEDLLIESFTLDKLRPSYDATMMLCLQDGSHLLDIPIKGVLLLPFSHVDAHGCLNLGCLLRVSAGYGHNVSLSVSSSDRVVTTKEWQIDKRKLRAASMIPERCVAGSQLENIAFEVVNSKGDVDIQFHDEDKIGQSHTLVIKSQFRDIDESVKYVFREGRCVVRAVPVPHEEGEFIFLVAHSRYPELQLTIKVLVELSPEMEPLDNIHQSADDDIFQPMDPDTHIDHGSVYTSSLLDRNASSLLNIYNTPESCPSFQQDLETEIFQFKSKMSEHEEEIRLLEDQIRAIESSLSKLDGLYAEFLFDYDTCASWDDLLHAIKSYATSSIFMLLGTFSRDQTLCAYGSPGKNEIISRVESMTDSAAGLVMKLFSERSEQDHHGWLGNIIGVVALLGTAPTSELSRLFAEYLGDQMLAVVCRSYEDVHLIDTYEKSGKLKREPALNMFPTELEESINGRYHVLCLENMSPCNEMDDQGKILLPFPTLPDGSTPPGFVDYAVNLIEVDVDHVDTKTDRGYGLRETLFYRLFGLTQVYESKEDLKGAIHCIKDGAISLDGGIIRGNGAVYLGCLEPDIIFPVIARRSQAISQQAMQVMNKHSELKLKLKETKERLNEEKKYLEIARKKFTKGLNKYKKYFTQNHSATGGSQVSPISTCVDENPVITDFPYISGTPSFDLSADASQNLHP</sequence>
<keyword evidence="3" id="KW-0067">ATP-binding</keyword>
<feature type="compositionally biased region" description="Polar residues" evidence="2">
    <location>
        <begin position="293"/>
        <end position="307"/>
    </location>
</feature>
<keyword evidence="1" id="KW-0175">Coiled coil</keyword>
<feature type="compositionally biased region" description="Polar residues" evidence="2">
    <location>
        <begin position="179"/>
        <end position="189"/>
    </location>
</feature>
<protein>
    <submittedName>
        <fullName evidence="3">Histidine kinase-like ATPase, ATP-binding domain-containing protein</fullName>
    </submittedName>
</protein>
<dbReference type="STRING" id="35608.A0A2U1PH91"/>
<dbReference type="OrthoDB" id="10036779at2759"/>
<gene>
    <name evidence="3" type="ORF">CTI12_AA151790</name>
</gene>
<accession>A0A2U1PH91</accession>
<dbReference type="GO" id="GO:0016301">
    <property type="term" value="F:kinase activity"/>
    <property type="evidence" value="ECO:0007669"/>
    <property type="project" value="UniProtKB-KW"/>
</dbReference>
<evidence type="ECO:0000256" key="2">
    <source>
        <dbReference type="SAM" id="MobiDB-lite"/>
    </source>
</evidence>
<evidence type="ECO:0000313" key="3">
    <source>
        <dbReference type="EMBL" id="PWA85123.1"/>
    </source>
</evidence>
<keyword evidence="3" id="KW-0418">Kinase</keyword>
<organism evidence="3 4">
    <name type="scientific">Artemisia annua</name>
    <name type="common">Sweet wormwood</name>
    <dbReference type="NCBI Taxonomy" id="35608"/>
    <lineage>
        <taxon>Eukaryota</taxon>
        <taxon>Viridiplantae</taxon>
        <taxon>Streptophyta</taxon>
        <taxon>Embryophyta</taxon>
        <taxon>Tracheophyta</taxon>
        <taxon>Spermatophyta</taxon>
        <taxon>Magnoliopsida</taxon>
        <taxon>eudicotyledons</taxon>
        <taxon>Gunneridae</taxon>
        <taxon>Pentapetalae</taxon>
        <taxon>asterids</taxon>
        <taxon>campanulids</taxon>
        <taxon>Asterales</taxon>
        <taxon>Asteraceae</taxon>
        <taxon>Asteroideae</taxon>
        <taxon>Anthemideae</taxon>
        <taxon>Artemisiinae</taxon>
        <taxon>Artemisia</taxon>
    </lineage>
</organism>
<keyword evidence="4" id="KW-1185">Reference proteome</keyword>
<dbReference type="Proteomes" id="UP000245207">
    <property type="component" value="Unassembled WGS sequence"/>
</dbReference>
<feature type="region of interest" description="Disordered" evidence="2">
    <location>
        <begin position="178"/>
        <end position="199"/>
    </location>
</feature>
<dbReference type="EMBL" id="PKPP01001155">
    <property type="protein sequence ID" value="PWA85123.1"/>
    <property type="molecule type" value="Genomic_DNA"/>
</dbReference>
<feature type="compositionally biased region" description="Polar residues" evidence="2">
    <location>
        <begin position="341"/>
        <end position="351"/>
    </location>
</feature>
<proteinExistence type="predicted"/>